<reference evidence="2" key="1">
    <citation type="journal article" date="2018" name="PLoS Negl. Trop. Dis.">
        <title>An insight into the salivary gland and fat body transcriptome of Panstrongylus lignarius (Hemiptera: Heteroptera), the main vector of Chagas disease in Peru.</title>
        <authorList>
            <person name="Nevoa J.C."/>
            <person name="Mendes M.T."/>
            <person name="da Silva M.V."/>
            <person name="Soares S.C."/>
            <person name="Oliveira C.J.F."/>
            <person name="Ribeiro J.M.C."/>
        </authorList>
    </citation>
    <scope>NUCLEOTIDE SEQUENCE</scope>
</reference>
<dbReference type="EMBL" id="GFTR01000043">
    <property type="protein sequence ID" value="JAW16383.1"/>
    <property type="molecule type" value="Transcribed_RNA"/>
</dbReference>
<sequence length="67" mass="7951">MFLLAYLSCHLSFLEGIFLPCHLYASLIAPEVVFHQVLISFHLHFREFHKVHIQVLKAFSYQDETFQ</sequence>
<feature type="signal peptide" evidence="1">
    <location>
        <begin position="1"/>
        <end position="16"/>
    </location>
</feature>
<organism evidence="2">
    <name type="scientific">Panstrongylus lignarius</name>
    <dbReference type="NCBI Taxonomy" id="156445"/>
    <lineage>
        <taxon>Eukaryota</taxon>
        <taxon>Metazoa</taxon>
        <taxon>Ecdysozoa</taxon>
        <taxon>Arthropoda</taxon>
        <taxon>Hexapoda</taxon>
        <taxon>Insecta</taxon>
        <taxon>Pterygota</taxon>
        <taxon>Neoptera</taxon>
        <taxon>Paraneoptera</taxon>
        <taxon>Hemiptera</taxon>
        <taxon>Heteroptera</taxon>
        <taxon>Panheteroptera</taxon>
        <taxon>Cimicomorpha</taxon>
        <taxon>Reduviidae</taxon>
        <taxon>Triatominae</taxon>
        <taxon>Panstrongylus</taxon>
    </lineage>
</organism>
<feature type="chain" id="PRO_5012217505" evidence="1">
    <location>
        <begin position="17"/>
        <end position="67"/>
    </location>
</feature>
<keyword evidence="1" id="KW-0732">Signal</keyword>
<evidence type="ECO:0000256" key="1">
    <source>
        <dbReference type="SAM" id="SignalP"/>
    </source>
</evidence>
<accession>A0A224Y6K9</accession>
<name>A0A224Y6K9_9HEMI</name>
<proteinExistence type="predicted"/>
<dbReference type="AlphaFoldDB" id="A0A224Y6K9"/>
<evidence type="ECO:0000313" key="2">
    <source>
        <dbReference type="EMBL" id="JAW16383.1"/>
    </source>
</evidence>
<protein>
    <submittedName>
        <fullName evidence="2">Putative secreted protein</fullName>
    </submittedName>
</protein>